<feature type="region of interest" description="Disordered" evidence="1">
    <location>
        <begin position="37"/>
        <end position="56"/>
    </location>
</feature>
<protein>
    <submittedName>
        <fullName evidence="2">Uncharacterized protein</fullName>
    </submittedName>
</protein>
<dbReference type="GO" id="GO:0005634">
    <property type="term" value="C:nucleus"/>
    <property type="evidence" value="ECO:0007669"/>
    <property type="project" value="TreeGrafter"/>
</dbReference>
<accession>A0A315W4P1</accession>
<dbReference type="EMBL" id="NHOQ01000342">
    <property type="protein sequence ID" value="PWA30797.1"/>
    <property type="molecule type" value="Genomic_DNA"/>
</dbReference>
<comment type="caution">
    <text evidence="2">The sequence shown here is derived from an EMBL/GenBank/DDBJ whole genome shotgun (WGS) entry which is preliminary data.</text>
</comment>
<dbReference type="AlphaFoldDB" id="A0A315W4P1"/>
<organism evidence="2 3">
    <name type="scientific">Gambusia affinis</name>
    <name type="common">Western mosquitofish</name>
    <name type="synonym">Heterandria affinis</name>
    <dbReference type="NCBI Taxonomy" id="33528"/>
    <lineage>
        <taxon>Eukaryota</taxon>
        <taxon>Metazoa</taxon>
        <taxon>Chordata</taxon>
        <taxon>Craniata</taxon>
        <taxon>Vertebrata</taxon>
        <taxon>Euteleostomi</taxon>
        <taxon>Actinopterygii</taxon>
        <taxon>Neopterygii</taxon>
        <taxon>Teleostei</taxon>
        <taxon>Neoteleostei</taxon>
        <taxon>Acanthomorphata</taxon>
        <taxon>Ovalentaria</taxon>
        <taxon>Atherinomorphae</taxon>
        <taxon>Cyprinodontiformes</taxon>
        <taxon>Poeciliidae</taxon>
        <taxon>Poeciliinae</taxon>
        <taxon>Gambusia</taxon>
    </lineage>
</organism>
<evidence type="ECO:0000313" key="2">
    <source>
        <dbReference type="EMBL" id="PWA30797.1"/>
    </source>
</evidence>
<gene>
    <name evidence="2" type="ORF">CCH79_00017346</name>
</gene>
<dbReference type="GO" id="GO:0016567">
    <property type="term" value="P:protein ubiquitination"/>
    <property type="evidence" value="ECO:0007669"/>
    <property type="project" value="TreeGrafter"/>
</dbReference>
<feature type="region of interest" description="Disordered" evidence="1">
    <location>
        <begin position="446"/>
        <end position="469"/>
    </location>
</feature>
<feature type="compositionally biased region" description="Basic and acidic residues" evidence="1">
    <location>
        <begin position="986"/>
        <end position="996"/>
    </location>
</feature>
<feature type="compositionally biased region" description="Pro residues" evidence="1">
    <location>
        <begin position="997"/>
        <end position="1015"/>
    </location>
</feature>
<feature type="region of interest" description="Disordered" evidence="1">
    <location>
        <begin position="283"/>
        <end position="313"/>
    </location>
</feature>
<dbReference type="GO" id="GO:0061630">
    <property type="term" value="F:ubiquitin protein ligase activity"/>
    <property type="evidence" value="ECO:0007669"/>
    <property type="project" value="TreeGrafter"/>
</dbReference>
<reference evidence="2 3" key="1">
    <citation type="journal article" date="2018" name="G3 (Bethesda)">
        <title>A High-Quality Reference Genome for the Invasive Mosquitofish Gambusia affinis Using a Chicago Library.</title>
        <authorList>
            <person name="Hoffberg S.L."/>
            <person name="Troendle N.J."/>
            <person name="Glenn T.C."/>
            <person name="Mahmud O."/>
            <person name="Louha S."/>
            <person name="Chalopin D."/>
            <person name="Bennetzen J.L."/>
            <person name="Mauricio R."/>
        </authorList>
    </citation>
    <scope>NUCLEOTIDE SEQUENCE [LARGE SCALE GENOMIC DNA]</scope>
    <source>
        <strain evidence="2">NE01/NJP1002.9</strain>
        <tissue evidence="2">Muscle</tissue>
    </source>
</reference>
<name>A0A315W4P1_GAMAF</name>
<evidence type="ECO:0000256" key="1">
    <source>
        <dbReference type="SAM" id="MobiDB-lite"/>
    </source>
</evidence>
<dbReference type="Proteomes" id="UP000250572">
    <property type="component" value="Unassembled WGS sequence"/>
</dbReference>
<dbReference type="PANTHER" id="PTHR46569:SF1">
    <property type="entry name" value="E3 UBIQUITIN-PROTEIN LIGASE RFWD3-RELATED"/>
    <property type="match status" value="1"/>
</dbReference>
<feature type="compositionally biased region" description="Basic and acidic residues" evidence="1">
    <location>
        <begin position="93"/>
        <end position="102"/>
    </location>
</feature>
<evidence type="ECO:0000313" key="3">
    <source>
        <dbReference type="Proteomes" id="UP000250572"/>
    </source>
</evidence>
<dbReference type="GO" id="GO:0031297">
    <property type="term" value="P:replication fork processing"/>
    <property type="evidence" value="ECO:0007669"/>
    <property type="project" value="TreeGrafter"/>
</dbReference>
<feature type="compositionally biased region" description="Basic and acidic residues" evidence="1">
    <location>
        <begin position="574"/>
        <end position="587"/>
    </location>
</feature>
<sequence>MGNVRAWTEKDKNACQGIENCLKWRLGPVKASIGQKAMGSATSSANERKLTNSWTSSRKTLDETVTDSFSPLGRGPSDHYQQARRVKCFTQGDRIHNDRGDADSSSWLSGVTPPPDKEHRVFSSYNKTNPHPHHPIGASRPSSPTYQRRTKPRYVQSLTKAQLKRSSIHGIFRFPAVLNHPPPPLTRLFRLASFTDLHHHCRVPGDDIPNLHRECLSELIAIYSSMSSARARAQKNFKFIPPAPCPNSTTQPPRIQNICAAAEGRLPVYVGAGDLSFCNNLAGTREDDESGSSSTKEMDRSDMEEDPENGKMHNERNNEMEEAATLNPTPLNQLDFYQVNLFTYCQTDNDLFNEDLFPKTDSSDGFASDPFKGTDPFAKDIFLPSANDELENEADTSLSCAENKASTGTQCFESEFPDEDSDIEISYSREDLDVIAVVDDSTGFKPIQSSSEEFMPEPTLERKCPGQHSIESDPSGYELDLCPVSSPSKIEYHHEFLAEVATTEDTEGPQGPSCVSTQAISHRHRDKLMFESKCISDVKQTDLQDLPPCEVTKGVENTTEKPRKAEYSHNPMDSQKKDVIKSDSHQTDLDLSYNSASPSCFDPYGFKLSPENSSHTLVDPDEAELSPEHAENVLFDVDPSSSPYEQNFDPYGFDISACQIVCDSDPYGFKLSPDEENQVVLDLCGNNDLEATYESHEELENFNYANQEVLNAQTYENREVLEECDYNFQKVINYKSTGNQEVLEPPSSFNKGLVTHEKRELVDTSSHENQEVVETCPNINKDNFPEPCNYDNQEVLERDVSGNQELQGFSYPENQEVLDLDSHENQELLTFYDPENQAVLDSDCHHNKEPQNLTIAENRELLDLHSHDNQETPDMYSHKKVANVKGNQGIVETELNLSFSNNSSDSDLESNNIQRLDLGYTDVSSTNTTNIPTTDTLNKTISRMSAKHDSTTSDSPNSQIFFGADLGSVFGAGGYIGCPDVADDLEPLKKSQDKPPPKSAPDPVHPQRPVRPPRPSLKNKEKATSQCIDLKPVVKKGHYEAFCANEWLHKTIMAIMQNVLDGLPLPSHSDGGQRMCDVEDDGALINIRDGKFQSADIAYRYETA</sequence>
<dbReference type="InterPro" id="IPR052639">
    <property type="entry name" value="TRAIP_ubiq-protein_ligase"/>
</dbReference>
<dbReference type="PANTHER" id="PTHR46569">
    <property type="entry name" value="E3 UBIQUITIN-PROTEIN LIGASE TRAIP"/>
    <property type="match status" value="1"/>
</dbReference>
<proteinExistence type="predicted"/>
<feature type="region of interest" description="Disordered" evidence="1">
    <location>
        <begin position="549"/>
        <end position="587"/>
    </location>
</feature>
<feature type="region of interest" description="Disordered" evidence="1">
    <location>
        <begin position="62"/>
        <end position="150"/>
    </location>
</feature>
<feature type="non-terminal residue" evidence="2">
    <location>
        <position position="1104"/>
    </location>
</feature>
<feature type="compositionally biased region" description="Basic and acidic residues" evidence="1">
    <location>
        <begin position="558"/>
        <end position="567"/>
    </location>
</feature>
<keyword evidence="3" id="KW-1185">Reference proteome</keyword>
<dbReference type="GO" id="GO:0090734">
    <property type="term" value="C:site of DNA damage"/>
    <property type="evidence" value="ECO:0007669"/>
    <property type="project" value="TreeGrafter"/>
</dbReference>
<feature type="compositionally biased region" description="Polar residues" evidence="1">
    <location>
        <begin position="40"/>
        <end position="56"/>
    </location>
</feature>
<feature type="region of interest" description="Disordered" evidence="1">
    <location>
        <begin position="983"/>
        <end position="1024"/>
    </location>
</feature>